<evidence type="ECO:0000313" key="10">
    <source>
        <dbReference type="Proteomes" id="UP001155128"/>
    </source>
</evidence>
<dbReference type="PIRSF" id="PIRSF000349">
    <property type="entry name" value="SODismutase"/>
    <property type="match status" value="1"/>
</dbReference>
<dbReference type="Pfam" id="PF00081">
    <property type="entry name" value="Sod_Fe_N"/>
    <property type="match status" value="1"/>
</dbReference>
<dbReference type="Gene3D" id="1.10.287.990">
    <property type="entry name" value="Fe,Mn superoxide dismutase (SOD) domain"/>
    <property type="match status" value="1"/>
</dbReference>
<proteinExistence type="inferred from homology"/>
<dbReference type="RefSeq" id="WP_252112526.1">
    <property type="nucleotide sequence ID" value="NZ_JAMSHT010000001.1"/>
</dbReference>
<feature type="binding site" evidence="5">
    <location>
        <position position="78"/>
    </location>
    <ligand>
        <name>Mn(2+)</name>
        <dbReference type="ChEBI" id="CHEBI:29035"/>
    </ligand>
</feature>
<dbReference type="SUPFAM" id="SSF54719">
    <property type="entry name" value="Fe,Mn superoxide dismutase (SOD), C-terminal domain"/>
    <property type="match status" value="1"/>
</dbReference>
<feature type="domain" description="Manganese/iron superoxide dismutase C-terminal" evidence="8">
    <location>
        <begin position="93"/>
        <end position="193"/>
    </location>
</feature>
<comment type="catalytic activity">
    <reaction evidence="6">
        <text>2 superoxide + 2 H(+) = H2O2 + O2</text>
        <dbReference type="Rhea" id="RHEA:20696"/>
        <dbReference type="ChEBI" id="CHEBI:15378"/>
        <dbReference type="ChEBI" id="CHEBI:15379"/>
        <dbReference type="ChEBI" id="CHEBI:16240"/>
        <dbReference type="ChEBI" id="CHEBI:18421"/>
        <dbReference type="EC" id="1.15.1.1"/>
    </reaction>
</comment>
<sequence>MAFELPDLPFAKDALGDHMSAETLDYHHGKHHNAYVQKTNGMLGEKGLEGANLTTVIKRAHEAGDKGLFNNSAQIWNHTFFWHGLAPEGSTKPSEKLQAMIDSDFGSTDKLLEALQNESANHFASGWGWLILNNGKLEVTSLHDADTPVAHGMTPLFTVDVWEHAYYIDYRNARPDYLKSVLHNIVNWDFVSENLDGHGTQRADQLG</sequence>
<dbReference type="AlphaFoldDB" id="A0A9X2J2D5"/>
<name>A0A9X2J2D5_9SPHN</name>
<keyword evidence="3 5" id="KW-0479">Metal-binding</keyword>
<comment type="similarity">
    <text evidence="1 6">Belongs to the iron/manganese superoxide dismutase family.</text>
</comment>
<reference evidence="9" key="1">
    <citation type="submission" date="2022-06" db="EMBL/GenBank/DDBJ databases">
        <title>Sphingomicrobium sedimins sp. nov., a marine bacterium isolated from tidal flat.</title>
        <authorList>
            <person name="Kim C.-H."/>
            <person name="Yoo Y."/>
            <person name="Kim J.-J."/>
        </authorList>
    </citation>
    <scope>NUCLEOTIDE SEQUENCE</scope>
    <source>
        <strain evidence="9">GRR-S6-50</strain>
    </source>
</reference>
<dbReference type="InterPro" id="IPR019831">
    <property type="entry name" value="Mn/Fe_SOD_N"/>
</dbReference>
<feature type="binding site" evidence="5">
    <location>
        <position position="27"/>
    </location>
    <ligand>
        <name>Mn(2+)</name>
        <dbReference type="ChEBI" id="CHEBI:29035"/>
    </ligand>
</feature>
<evidence type="ECO:0000259" key="7">
    <source>
        <dbReference type="Pfam" id="PF00081"/>
    </source>
</evidence>
<feature type="binding site" evidence="5">
    <location>
        <position position="164"/>
    </location>
    <ligand>
        <name>Mn(2+)</name>
        <dbReference type="ChEBI" id="CHEBI:29035"/>
    </ligand>
</feature>
<dbReference type="InterPro" id="IPR036324">
    <property type="entry name" value="Mn/Fe_SOD_N_sf"/>
</dbReference>
<evidence type="ECO:0000256" key="1">
    <source>
        <dbReference type="ARBA" id="ARBA00008714"/>
    </source>
</evidence>
<dbReference type="PRINTS" id="PR01703">
    <property type="entry name" value="MNSODISMTASE"/>
</dbReference>
<dbReference type="PROSITE" id="PS00088">
    <property type="entry name" value="SOD_MN"/>
    <property type="match status" value="1"/>
</dbReference>
<gene>
    <name evidence="9" type="ORF">NDO55_03675</name>
</gene>
<protein>
    <recommendedName>
        <fullName evidence="2 6">Superoxide dismutase</fullName>
        <ecNumber evidence="2 6">1.15.1.1</ecNumber>
    </recommendedName>
</protein>
<evidence type="ECO:0000256" key="2">
    <source>
        <dbReference type="ARBA" id="ARBA00012682"/>
    </source>
</evidence>
<accession>A0A9X2J2D5</accession>
<evidence type="ECO:0000259" key="8">
    <source>
        <dbReference type="Pfam" id="PF02777"/>
    </source>
</evidence>
<comment type="caution">
    <text evidence="9">The sequence shown here is derived from an EMBL/GenBank/DDBJ whole genome shotgun (WGS) entry which is preliminary data.</text>
</comment>
<dbReference type="GO" id="GO:0004784">
    <property type="term" value="F:superoxide dismutase activity"/>
    <property type="evidence" value="ECO:0007669"/>
    <property type="project" value="UniProtKB-EC"/>
</dbReference>
<keyword evidence="4 6" id="KW-0560">Oxidoreductase</keyword>
<dbReference type="Proteomes" id="UP001155128">
    <property type="component" value="Unassembled WGS sequence"/>
</dbReference>
<dbReference type="InterPro" id="IPR001189">
    <property type="entry name" value="Mn/Fe_SOD"/>
</dbReference>
<evidence type="ECO:0000256" key="6">
    <source>
        <dbReference type="RuleBase" id="RU000414"/>
    </source>
</evidence>
<keyword evidence="10" id="KW-1185">Reference proteome</keyword>
<evidence type="ECO:0000256" key="5">
    <source>
        <dbReference type="PIRSR" id="PIRSR000349-1"/>
    </source>
</evidence>
<dbReference type="EMBL" id="JAMSHT010000001">
    <property type="protein sequence ID" value="MCM8556915.1"/>
    <property type="molecule type" value="Genomic_DNA"/>
</dbReference>
<evidence type="ECO:0000256" key="3">
    <source>
        <dbReference type="ARBA" id="ARBA00022723"/>
    </source>
</evidence>
<feature type="domain" description="Manganese/iron superoxide dismutase N-terminal" evidence="7">
    <location>
        <begin position="3"/>
        <end position="85"/>
    </location>
</feature>
<dbReference type="EC" id="1.15.1.1" evidence="2 6"/>
<dbReference type="PANTHER" id="PTHR42769">
    <property type="entry name" value="SUPEROXIDE DISMUTASE"/>
    <property type="match status" value="1"/>
</dbReference>
<evidence type="ECO:0000256" key="4">
    <source>
        <dbReference type="ARBA" id="ARBA00023002"/>
    </source>
</evidence>
<dbReference type="GO" id="GO:0046872">
    <property type="term" value="F:metal ion binding"/>
    <property type="evidence" value="ECO:0007669"/>
    <property type="project" value="UniProtKB-KW"/>
</dbReference>
<dbReference type="Pfam" id="PF02777">
    <property type="entry name" value="Sod_Fe_C"/>
    <property type="match status" value="1"/>
</dbReference>
<evidence type="ECO:0000313" key="9">
    <source>
        <dbReference type="EMBL" id="MCM8556915.1"/>
    </source>
</evidence>
<dbReference type="InterPro" id="IPR019832">
    <property type="entry name" value="Mn/Fe_SOD_C"/>
</dbReference>
<dbReference type="Gene3D" id="3.55.40.20">
    <property type="entry name" value="Iron/manganese superoxide dismutase, C-terminal domain"/>
    <property type="match status" value="1"/>
</dbReference>
<dbReference type="InterPro" id="IPR019833">
    <property type="entry name" value="Mn/Fe_SOD_BS"/>
</dbReference>
<organism evidence="9 10">
    <name type="scientific">Sphingomicrobium sediminis</name>
    <dbReference type="NCBI Taxonomy" id="2950949"/>
    <lineage>
        <taxon>Bacteria</taxon>
        <taxon>Pseudomonadati</taxon>
        <taxon>Pseudomonadota</taxon>
        <taxon>Alphaproteobacteria</taxon>
        <taxon>Sphingomonadales</taxon>
        <taxon>Sphingomonadaceae</taxon>
        <taxon>Sphingomicrobium</taxon>
    </lineage>
</organism>
<comment type="function">
    <text evidence="6">Destroys radicals which are normally produced within the cells and which are toxic to biological systems.</text>
</comment>
<feature type="binding site" evidence="5">
    <location>
        <position position="160"/>
    </location>
    <ligand>
        <name>Mn(2+)</name>
        <dbReference type="ChEBI" id="CHEBI:29035"/>
    </ligand>
</feature>
<dbReference type="InterPro" id="IPR036314">
    <property type="entry name" value="SOD_C_sf"/>
</dbReference>
<dbReference type="SUPFAM" id="SSF46609">
    <property type="entry name" value="Fe,Mn superoxide dismutase (SOD), N-terminal domain"/>
    <property type="match status" value="1"/>
</dbReference>
<dbReference type="PANTHER" id="PTHR42769:SF3">
    <property type="entry name" value="SUPEROXIDE DISMUTASE [FE] 2, CHLOROPLASTIC"/>
    <property type="match status" value="1"/>
</dbReference>